<reference evidence="1 2" key="1">
    <citation type="submission" date="2018-05" db="EMBL/GenBank/DDBJ databases">
        <title>Flavobacterium sp. MEBiC07310.</title>
        <authorList>
            <person name="Baek K."/>
        </authorList>
    </citation>
    <scope>NUCLEOTIDE SEQUENCE [LARGE SCALE GENOMIC DNA]</scope>
    <source>
        <strain evidence="1 2">MEBiC07310</strain>
    </source>
</reference>
<organism evidence="1 2">
    <name type="scientific">Flavobacterium sediminis</name>
    <dbReference type="NCBI Taxonomy" id="2201181"/>
    <lineage>
        <taxon>Bacteria</taxon>
        <taxon>Pseudomonadati</taxon>
        <taxon>Bacteroidota</taxon>
        <taxon>Flavobacteriia</taxon>
        <taxon>Flavobacteriales</taxon>
        <taxon>Flavobacteriaceae</taxon>
        <taxon>Flavobacterium</taxon>
    </lineage>
</organism>
<dbReference type="EMBL" id="CP029463">
    <property type="protein sequence ID" value="AWM12793.1"/>
    <property type="molecule type" value="Genomic_DNA"/>
</dbReference>
<protein>
    <submittedName>
        <fullName evidence="1">Uncharacterized protein</fullName>
    </submittedName>
</protein>
<evidence type="ECO:0000313" key="1">
    <source>
        <dbReference type="EMBL" id="AWM12793.1"/>
    </source>
</evidence>
<gene>
    <name evidence="1" type="ORF">DI487_02175</name>
</gene>
<keyword evidence="2" id="KW-1185">Reference proteome</keyword>
<dbReference type="AlphaFoldDB" id="A0A2U8QRL0"/>
<proteinExistence type="predicted"/>
<accession>A0A2U8QRL0</accession>
<dbReference type="OrthoDB" id="1447643at2"/>
<dbReference type="RefSeq" id="WP_109568202.1">
    <property type="nucleotide sequence ID" value="NZ_CP029463.1"/>
</dbReference>
<dbReference type="Proteomes" id="UP000245429">
    <property type="component" value="Chromosome"/>
</dbReference>
<evidence type="ECO:0000313" key="2">
    <source>
        <dbReference type="Proteomes" id="UP000245429"/>
    </source>
</evidence>
<dbReference type="KEGG" id="fse:DI487_02175"/>
<name>A0A2U8QRL0_9FLAO</name>
<sequence length="130" mass="14316">MENKIPSKVKFNLTLDQTIKGTPVLTNPDCSFSYDWDFSKNMGLALLESIENTELNLTLHPLGIAGVLAFMSDISPLSVTIDGKDVVIFRVILDIDLVSGTKKAAIMFNQDGSTIQTTDNWENEHANLIS</sequence>